<sequence length="158" mass="17579">MDNSMATRPRSTLKGDAYRAYEELPPAVRRALQESLVDWCPLRAREWHVRLLKQQRLKPAQAAEALVQAIRGHDQAEVAAFARTWPKGARAYPHLAAEATLQRYEGPDGIPVPKPVVIAKPVASPKPAAPPRKAKPAPRPRPKAKAKSKRAPARRSRR</sequence>
<feature type="compositionally biased region" description="Low complexity" evidence="1">
    <location>
        <begin position="115"/>
        <end position="126"/>
    </location>
</feature>
<name>A0A1I4DJC5_9PROT</name>
<dbReference type="Proteomes" id="UP000199473">
    <property type="component" value="Unassembled WGS sequence"/>
</dbReference>
<keyword evidence="3" id="KW-1185">Reference proteome</keyword>
<accession>A0A1I4DJC5</accession>
<dbReference type="AlphaFoldDB" id="A0A1I4DJC5"/>
<feature type="compositionally biased region" description="Basic residues" evidence="1">
    <location>
        <begin position="132"/>
        <end position="158"/>
    </location>
</feature>
<feature type="region of interest" description="Disordered" evidence="1">
    <location>
        <begin position="105"/>
        <end position="158"/>
    </location>
</feature>
<dbReference type="InterPro" id="IPR045386">
    <property type="entry name" value="DUF6525"/>
</dbReference>
<proteinExistence type="predicted"/>
<evidence type="ECO:0000313" key="3">
    <source>
        <dbReference type="Proteomes" id="UP000199473"/>
    </source>
</evidence>
<evidence type="ECO:0000313" key="2">
    <source>
        <dbReference type="EMBL" id="SFK93019.1"/>
    </source>
</evidence>
<protein>
    <submittedName>
        <fullName evidence="2">Uncharacterized protein</fullName>
    </submittedName>
</protein>
<reference evidence="2 3" key="1">
    <citation type="submission" date="2016-10" db="EMBL/GenBank/DDBJ databases">
        <authorList>
            <person name="de Groot N.N."/>
        </authorList>
    </citation>
    <scope>NUCLEOTIDE SEQUENCE [LARGE SCALE GENOMIC DNA]</scope>
    <source>
        <strain evidence="2 3">DSM 19981</strain>
    </source>
</reference>
<organism evidence="2 3">
    <name type="scientific">Falsiroseomonas stagni DSM 19981</name>
    <dbReference type="NCBI Taxonomy" id="1123062"/>
    <lineage>
        <taxon>Bacteria</taxon>
        <taxon>Pseudomonadati</taxon>
        <taxon>Pseudomonadota</taxon>
        <taxon>Alphaproteobacteria</taxon>
        <taxon>Acetobacterales</taxon>
        <taxon>Roseomonadaceae</taxon>
        <taxon>Falsiroseomonas</taxon>
    </lineage>
</organism>
<dbReference type="STRING" id="1123062.SAMN02745775_11122"/>
<gene>
    <name evidence="2" type="ORF">SAMN02745775_11122</name>
</gene>
<evidence type="ECO:0000256" key="1">
    <source>
        <dbReference type="SAM" id="MobiDB-lite"/>
    </source>
</evidence>
<dbReference type="Pfam" id="PF20135">
    <property type="entry name" value="DUF6525"/>
    <property type="match status" value="1"/>
</dbReference>
<dbReference type="EMBL" id="FOSQ01000011">
    <property type="protein sequence ID" value="SFK93019.1"/>
    <property type="molecule type" value="Genomic_DNA"/>
</dbReference>